<dbReference type="EMBL" id="BPQQ01000004">
    <property type="protein sequence ID" value="GJD98473.1"/>
    <property type="molecule type" value="Genomic_DNA"/>
</dbReference>
<accession>A0ABQ4S7M6</accession>
<name>A0ABQ4S7M6_9HYPH</name>
<reference evidence="1" key="2">
    <citation type="submission" date="2021-08" db="EMBL/GenBank/DDBJ databases">
        <authorList>
            <person name="Tani A."/>
            <person name="Ola A."/>
            <person name="Ogura Y."/>
            <person name="Katsura K."/>
            <person name="Hayashi T."/>
        </authorList>
    </citation>
    <scope>NUCLEOTIDE SEQUENCE</scope>
    <source>
        <strain evidence="1">DSM 17168</strain>
    </source>
</reference>
<sequence>MARNRPPGQGAAWGTVLRGAARLSAIPHAMSRPRPVTGLVRARDIDRSSDAVENNRQSIAWLTSHSAGQHADGRTTR</sequence>
<proteinExistence type="predicted"/>
<reference evidence="1" key="1">
    <citation type="journal article" date="2021" name="Front. Microbiol.">
        <title>Comprehensive Comparative Genomics and Phenotyping of Methylobacterium Species.</title>
        <authorList>
            <person name="Alessa O."/>
            <person name="Ogura Y."/>
            <person name="Fujitani Y."/>
            <person name="Takami H."/>
            <person name="Hayashi T."/>
            <person name="Sahin N."/>
            <person name="Tani A."/>
        </authorList>
    </citation>
    <scope>NUCLEOTIDE SEQUENCE</scope>
    <source>
        <strain evidence="1">DSM 17168</strain>
    </source>
</reference>
<evidence type="ECO:0000313" key="1">
    <source>
        <dbReference type="EMBL" id="GJD98473.1"/>
    </source>
</evidence>
<organism evidence="1 2">
    <name type="scientific">Methylobacterium isbiliense</name>
    <dbReference type="NCBI Taxonomy" id="315478"/>
    <lineage>
        <taxon>Bacteria</taxon>
        <taxon>Pseudomonadati</taxon>
        <taxon>Pseudomonadota</taxon>
        <taxon>Alphaproteobacteria</taxon>
        <taxon>Hyphomicrobiales</taxon>
        <taxon>Methylobacteriaceae</taxon>
        <taxon>Methylobacterium</taxon>
    </lineage>
</organism>
<evidence type="ECO:0000313" key="2">
    <source>
        <dbReference type="Proteomes" id="UP001055153"/>
    </source>
</evidence>
<comment type="caution">
    <text evidence="1">The sequence shown here is derived from an EMBL/GenBank/DDBJ whole genome shotgun (WGS) entry which is preliminary data.</text>
</comment>
<dbReference type="Proteomes" id="UP001055153">
    <property type="component" value="Unassembled WGS sequence"/>
</dbReference>
<keyword evidence="2" id="KW-1185">Reference proteome</keyword>
<protein>
    <submittedName>
        <fullName evidence="1">Uncharacterized protein</fullName>
    </submittedName>
</protein>
<gene>
    <name evidence="1" type="ORF">GMJLKIPL_0383</name>
</gene>